<protein>
    <recommendedName>
        <fullName evidence="11">ABC transporter domain-containing protein</fullName>
    </recommendedName>
</protein>
<reference evidence="13" key="1">
    <citation type="submission" date="2003-08" db="EMBL/GenBank/DDBJ databases">
        <authorList>
            <person name="Birren B."/>
            <person name="Nusbaum C."/>
            <person name="Abebe A."/>
            <person name="Abouelleil A."/>
            <person name="Adekoya E."/>
            <person name="Ait-zahra M."/>
            <person name="Allen N."/>
            <person name="Allen T."/>
            <person name="An P."/>
            <person name="Anderson M."/>
            <person name="Anderson S."/>
            <person name="Arachchi H."/>
            <person name="Armbruster J."/>
            <person name="Bachantsang P."/>
            <person name="Baldwin J."/>
            <person name="Barry A."/>
            <person name="Bayul T."/>
            <person name="Blitshsteyn B."/>
            <person name="Bloom T."/>
            <person name="Blye J."/>
            <person name="Boguslavskiy L."/>
            <person name="Borowsky M."/>
            <person name="Boukhgalter B."/>
            <person name="Brunache A."/>
            <person name="Butler J."/>
            <person name="Calixte N."/>
            <person name="Calvo S."/>
            <person name="Camarata J."/>
            <person name="Campo K."/>
            <person name="Chang J."/>
            <person name="Cheshatsang Y."/>
            <person name="Citroen M."/>
            <person name="Collymore A."/>
            <person name="Considine T."/>
            <person name="Cook A."/>
            <person name="Cooke P."/>
            <person name="Corum B."/>
            <person name="Cuomo C."/>
            <person name="David R."/>
            <person name="Dawoe T."/>
            <person name="Degray S."/>
            <person name="Dodge S."/>
            <person name="Dooley K."/>
            <person name="Dorje P."/>
            <person name="Dorjee K."/>
            <person name="Dorris L."/>
            <person name="Duffey N."/>
            <person name="Dupes A."/>
            <person name="Elkins T."/>
            <person name="Engels R."/>
            <person name="Erickson J."/>
            <person name="Farina A."/>
            <person name="Faro S."/>
            <person name="Ferreira P."/>
            <person name="Fischer H."/>
            <person name="Fitzgerald M."/>
            <person name="Foley K."/>
            <person name="Gage D."/>
            <person name="Galagan J."/>
            <person name="Gearin G."/>
            <person name="Gnerre S."/>
            <person name="Gnirke A."/>
            <person name="Goyette A."/>
            <person name="Graham J."/>
            <person name="Grandbois E."/>
            <person name="Gyaltsen K."/>
            <person name="Hafez N."/>
            <person name="Hagopian D."/>
            <person name="Hagos B."/>
            <person name="Hall J."/>
            <person name="Hatcher B."/>
            <person name="Heller A."/>
            <person name="Higgins H."/>
            <person name="Honan T."/>
            <person name="Horn A."/>
            <person name="Houde N."/>
            <person name="Hughes L."/>
            <person name="Hulme W."/>
            <person name="Husby E."/>
            <person name="Iliev I."/>
            <person name="Jaffe D."/>
            <person name="Jones C."/>
            <person name="Kamal M."/>
            <person name="Kamat A."/>
            <person name="Kamvysselis M."/>
            <person name="Karlsson E."/>
            <person name="Kells C."/>
            <person name="Kieu A."/>
            <person name="Kisner P."/>
            <person name="Kodira C."/>
            <person name="Kulbokas E."/>
            <person name="Labutti K."/>
            <person name="Lama D."/>
            <person name="Landers T."/>
            <person name="Leger J."/>
            <person name="Levine S."/>
            <person name="Lewis D."/>
            <person name="Lewis T."/>
            <person name="Lindblad-toh K."/>
            <person name="Liu X."/>
            <person name="Lokyitsang T."/>
            <person name="Lokyitsang Y."/>
            <person name="Lucien O."/>
            <person name="Lui A."/>
            <person name="Ma L.J."/>
            <person name="Mabbitt R."/>
            <person name="Macdonald J."/>
            <person name="Maclean C."/>
            <person name="Major J."/>
            <person name="Manning J."/>
            <person name="Marabella R."/>
            <person name="Maru K."/>
            <person name="Matthews C."/>
            <person name="Mauceli E."/>
            <person name="Mccarthy M."/>
            <person name="Mcdonough S."/>
            <person name="Mcghee T."/>
            <person name="Meldrim J."/>
            <person name="Meneus L."/>
            <person name="Mesirov J."/>
            <person name="Mihalev A."/>
            <person name="Mihova T."/>
            <person name="Mikkelsen T."/>
            <person name="Mlenga V."/>
            <person name="Moru K."/>
            <person name="Mozes J."/>
            <person name="Mulrain L."/>
            <person name="Munson G."/>
            <person name="Naylor J."/>
            <person name="Newes C."/>
            <person name="Nguyen C."/>
            <person name="Nguyen N."/>
            <person name="Nguyen T."/>
            <person name="Nicol R."/>
            <person name="Nielsen C."/>
            <person name="Nizzari M."/>
            <person name="Norbu C."/>
            <person name="Norbu N."/>
            <person name="O'donnell P."/>
            <person name="Okoawo O."/>
            <person name="O'leary S."/>
            <person name="Omotosho B."/>
            <person name="O'neill K."/>
            <person name="Osman S."/>
            <person name="Parker S."/>
            <person name="Perrin D."/>
            <person name="Phunkhang P."/>
            <person name="Piqani B."/>
            <person name="Purcell S."/>
            <person name="Rachupka T."/>
            <person name="Ramasamy U."/>
            <person name="Rameau R."/>
            <person name="Ray V."/>
            <person name="Raymond C."/>
            <person name="Retta R."/>
            <person name="Richardson S."/>
            <person name="Rise C."/>
            <person name="Rodriguez J."/>
            <person name="Rogers J."/>
            <person name="Rogov P."/>
            <person name="Rutman M."/>
            <person name="Schupbach R."/>
            <person name="Seaman C."/>
            <person name="Settipalli S."/>
            <person name="Sharpe T."/>
            <person name="Sheridan J."/>
            <person name="Sherpa N."/>
            <person name="Shi J."/>
            <person name="Smirnov S."/>
            <person name="Smith C."/>
            <person name="Sougnez C."/>
            <person name="Spencer B."/>
            <person name="Stalker J."/>
            <person name="Stange-thomann N."/>
            <person name="Stavropoulos S."/>
            <person name="Stetson K."/>
            <person name="Stone C."/>
            <person name="Stone S."/>
            <person name="Stubbs M."/>
            <person name="Talamas J."/>
            <person name="Tchuinga P."/>
            <person name="Tenzing P."/>
            <person name="Tesfaye S."/>
            <person name="Theodore J."/>
            <person name="Thoulutsang Y."/>
            <person name="Topham K."/>
            <person name="Towey S."/>
            <person name="Tsamla T."/>
            <person name="Tsomo N."/>
            <person name="Vallee D."/>
            <person name="Vassiliev H."/>
            <person name="Venkataraman V."/>
            <person name="Vinson J."/>
            <person name="Vo A."/>
            <person name="Wade C."/>
            <person name="Wang S."/>
            <person name="Wangchuk T."/>
            <person name="Wangdi T."/>
            <person name="Whittaker C."/>
            <person name="Wilkinson J."/>
            <person name="Wu Y."/>
            <person name="Wyman D."/>
            <person name="Yadav S."/>
            <person name="Yang S."/>
            <person name="Yang X."/>
            <person name="Yeager S."/>
            <person name="Yee E."/>
            <person name="Young G."/>
            <person name="Zainoun J."/>
            <person name="Zembeck L."/>
            <person name="Zimmer A."/>
            <person name="Zody M."/>
            <person name="Lander E."/>
        </authorList>
    </citation>
    <scope>NUCLEOTIDE SEQUENCE [LARGE SCALE GENOMIC DNA]</scope>
</reference>
<dbReference type="InterPro" id="IPR056264">
    <property type="entry name" value="R2_ABCA1-4-like"/>
</dbReference>
<proteinExistence type="inferred from homology"/>
<accession>H2YP05</accession>
<evidence type="ECO:0000256" key="1">
    <source>
        <dbReference type="ARBA" id="ARBA00004141"/>
    </source>
</evidence>
<dbReference type="GO" id="GO:0016887">
    <property type="term" value="F:ATP hydrolysis activity"/>
    <property type="evidence" value="ECO:0007669"/>
    <property type="project" value="InterPro"/>
</dbReference>
<dbReference type="OMA" id="MNPLWPD"/>
<feature type="transmembrane region" description="Helical" evidence="10">
    <location>
        <begin position="64"/>
        <end position="82"/>
    </location>
</feature>
<dbReference type="Pfam" id="PF12698">
    <property type="entry name" value="ABC2_membrane_3"/>
    <property type="match status" value="1"/>
</dbReference>
<dbReference type="InterPro" id="IPR013525">
    <property type="entry name" value="ABC2_TM"/>
</dbReference>
<dbReference type="FunCoup" id="H2YP05">
    <property type="interactions" value="1"/>
</dbReference>
<organism evidence="12 13">
    <name type="scientific">Ciona savignyi</name>
    <name type="common">Pacific transparent sea squirt</name>
    <dbReference type="NCBI Taxonomy" id="51511"/>
    <lineage>
        <taxon>Eukaryota</taxon>
        <taxon>Metazoa</taxon>
        <taxon>Chordata</taxon>
        <taxon>Tunicata</taxon>
        <taxon>Ascidiacea</taxon>
        <taxon>Phlebobranchia</taxon>
        <taxon>Cionidae</taxon>
        <taxon>Ciona</taxon>
    </lineage>
</organism>
<keyword evidence="5" id="KW-0677">Repeat</keyword>
<feature type="transmembrane region" description="Helical" evidence="10">
    <location>
        <begin position="910"/>
        <end position="937"/>
    </location>
</feature>
<feature type="transmembrane region" description="Helical" evidence="10">
    <location>
        <begin position="103"/>
        <end position="130"/>
    </location>
</feature>
<keyword evidence="9 10" id="KW-0472">Membrane</keyword>
<feature type="transmembrane region" description="Helical" evidence="10">
    <location>
        <begin position="169"/>
        <end position="187"/>
    </location>
</feature>
<evidence type="ECO:0000259" key="11">
    <source>
        <dbReference type="PROSITE" id="PS50893"/>
    </source>
</evidence>
<comment type="subcellular location">
    <subcellularLocation>
        <location evidence="1">Membrane</location>
        <topology evidence="1">Multi-pass membrane protein</topology>
    </subcellularLocation>
</comment>
<evidence type="ECO:0000256" key="4">
    <source>
        <dbReference type="ARBA" id="ARBA00022692"/>
    </source>
</evidence>
<keyword evidence="8 10" id="KW-1133">Transmembrane helix</keyword>
<dbReference type="PANTHER" id="PTHR19229:SF209">
    <property type="entry name" value="ATP-BINDING CASSETTE SUB-FAMILY A MEMBER 5 ISOFORM X1"/>
    <property type="match status" value="1"/>
</dbReference>
<feature type="domain" description="ABC transporter" evidence="11">
    <location>
        <begin position="1152"/>
        <end position="1385"/>
    </location>
</feature>
<dbReference type="SUPFAM" id="SSF52540">
    <property type="entry name" value="P-loop containing nucleoside triphosphate hydrolases"/>
    <property type="match status" value="2"/>
</dbReference>
<evidence type="ECO:0000256" key="7">
    <source>
        <dbReference type="ARBA" id="ARBA00022840"/>
    </source>
</evidence>
<dbReference type="CDD" id="cd03263">
    <property type="entry name" value="ABC_subfamily_A"/>
    <property type="match status" value="2"/>
</dbReference>
<dbReference type="GO" id="GO:0005886">
    <property type="term" value="C:plasma membrane"/>
    <property type="evidence" value="ECO:0007669"/>
    <property type="project" value="UniProtKB-ARBA"/>
</dbReference>
<dbReference type="InterPro" id="IPR017871">
    <property type="entry name" value="ABC_transporter-like_CS"/>
</dbReference>
<feature type="transmembrane region" description="Helical" evidence="10">
    <location>
        <begin position="193"/>
        <end position="216"/>
    </location>
</feature>
<dbReference type="InterPro" id="IPR003439">
    <property type="entry name" value="ABC_transporter-like_ATP-bd"/>
</dbReference>
<dbReference type="GeneTree" id="ENSGT00940000158172"/>
<feature type="transmembrane region" description="Helical" evidence="10">
    <location>
        <begin position="1055"/>
        <end position="1074"/>
    </location>
</feature>
<dbReference type="InterPro" id="IPR027417">
    <property type="entry name" value="P-loop_NTPase"/>
</dbReference>
<dbReference type="InterPro" id="IPR003593">
    <property type="entry name" value="AAA+_ATPase"/>
</dbReference>
<feature type="transmembrane region" description="Helical" evidence="10">
    <location>
        <begin position="985"/>
        <end position="1006"/>
    </location>
</feature>
<keyword evidence="4 10" id="KW-0812">Transmembrane</keyword>
<keyword evidence="6" id="KW-0547">Nucleotide-binding</keyword>
<comment type="similarity">
    <text evidence="2">Belongs to the ABC transporter superfamily. ABCA family.</text>
</comment>
<evidence type="ECO:0000256" key="2">
    <source>
        <dbReference type="ARBA" id="ARBA00008869"/>
    </source>
</evidence>
<dbReference type="STRING" id="51511.ENSCSAVP00000007063"/>
<feature type="transmembrane region" description="Helical" evidence="10">
    <location>
        <begin position="136"/>
        <end position="157"/>
    </location>
</feature>
<sequence>CPAELYLSSGFTPLQALLDAGIMKVGAFISIIHIEEDLWNIVLSQMAKSGGIANADVFQLLSSFYLVMAFSPFLIFLLVYVVNEKEKKIKEGMKMMGLNNLALWLGWSLYTILVLVMTLIMAILAVLGRLFPKSNFFLIFLIFFLYGISLQMMSFMLTPFFSKAKTAGAVGSLLSLILSLFFLIVFFLPNMSTAVVCLLHLISPAGFAIGLNQIAVLELTSDGANFDSITTGQIPLYLTYVFLAVDIVVYFLLTLYFDSVIPSEYGQRKPLIYCLMPSFWCPPKKVPKVDDEFSTDVTAEREPVDADFIGKEAIVKIFHVQHTKRHQGDSTTAVQNFSLNIYEGQITAILGHNGAGKTTLFNILTGFVEATTGSARIYDYDVTNTFDMLKIRQMTGVCPQHNILNDELTVMQHLELYAGIKGIPDEKIKSEINRVINLVDLEDQVDTLSIKLSGGQKRKLSVGIAIIGDPKILILDEPTAGMDPYSRHKLWNVLRSRKAGRITLLTTHFMDEADILADRKIILSKGKLRCVGSSLFLKNKYGVGYHLGIVTKTSNKVEEITDCVKSHIADSELHRSAGFELSYTLPLSEVGRFAGLFADLESKGENLEIQSYGVSMTNLEEVFLRIGEEDESDDTSSQDEGMRINVEEGNRSAFNDLRSQVKLNRVSIILIAHMCSGKLKQRNIFQALLLKTFYVKIRSPAVIVFGLLLPMGLTHNQFRYHLLHMAKCFTRTQQVPIVTIDTLLLWQKKDLIESNLTNLLTPGFNPMASDIFSVDSLKVSIVFDLIMFPPMCHYTYITYHFSLFQLKYNALFNTTAVHSLPSIINFMSTSMLSMVSYGYITLVWSIATTLHSNTIIFLGVRMEFELQSWVLGVTVFFQPPKLGQLDISHTNSLQLKIRSQLRVSGAPFHIYWSSLFIIDYLWFLCVALAMIIGVLAFQVPFFVQPGAILALILLLIGWGVSCVLSSYCGSFIFKTSETAQAAWPNIVQLVSFFCIYLSIYLYIFMLGSATAALYINVVLCLFIPFYVGFGGIYYISKVGISNIPTAVYFDWSQPMVPYTILIAYLQAFLLFTLLKSLDVVSAGGSIFDVFPFSLYKKHKTTVHAEENGSLLDTEDDDVRNEQSKISEIIKQGNFAEENLPVVITHNLNKTFVKKKSIINCKKKEPEVAVKSLSLSVYPGEVFGLLGPNGAGKTTAINTITADFAPTKGQIFVSGHSIQSNLSQVFQEMGYCPQDNPLWEEITLREHLEIYATAQGLSKQVVPAAAERCIKALGVEEHAHKRAKFLSGGTKRKVCFAIAMIGNPQVVLLDEPSTGMDPKTKRFMWNTISSAFEGSNRGAILTTHYMDEADALCSRVGIMVKGQLQCLGSTQHLKNKFGQGYSLELKVQQHVDTNNQDQIKVFVENLFGEGVTQTDHFAHRFVYKIPQEGMPSLSKIFSSLEQAKTELGIEEYSFSQSTLEQVFLQFARKQELEDTDC</sequence>
<dbReference type="PANTHER" id="PTHR19229">
    <property type="entry name" value="ATP-BINDING CASSETTE TRANSPORTER SUBFAMILY A ABCA"/>
    <property type="match status" value="1"/>
</dbReference>
<feature type="transmembrane region" description="Helical" evidence="10">
    <location>
        <begin position="949"/>
        <end position="973"/>
    </location>
</feature>
<name>H2YP05_CIOSA</name>
<dbReference type="GO" id="GO:0005319">
    <property type="term" value="F:lipid transporter activity"/>
    <property type="evidence" value="ECO:0007669"/>
    <property type="project" value="TreeGrafter"/>
</dbReference>
<evidence type="ECO:0000256" key="9">
    <source>
        <dbReference type="ARBA" id="ARBA00023136"/>
    </source>
</evidence>
<feature type="transmembrane region" description="Helical" evidence="10">
    <location>
        <begin position="837"/>
        <end position="860"/>
    </location>
</feature>
<dbReference type="PROSITE" id="PS50893">
    <property type="entry name" value="ABC_TRANSPORTER_2"/>
    <property type="match status" value="2"/>
</dbReference>
<keyword evidence="3" id="KW-0813">Transport</keyword>
<dbReference type="PROSITE" id="PS00211">
    <property type="entry name" value="ABC_TRANSPORTER_1"/>
    <property type="match status" value="1"/>
</dbReference>
<dbReference type="GO" id="GO:0005524">
    <property type="term" value="F:ATP binding"/>
    <property type="evidence" value="ECO:0007669"/>
    <property type="project" value="UniProtKB-KW"/>
</dbReference>
<dbReference type="Gene3D" id="3.40.50.300">
    <property type="entry name" value="P-loop containing nucleotide triphosphate hydrolases"/>
    <property type="match status" value="2"/>
</dbReference>
<evidence type="ECO:0000256" key="10">
    <source>
        <dbReference type="SAM" id="Phobius"/>
    </source>
</evidence>
<reference evidence="12" key="3">
    <citation type="submission" date="2025-09" db="UniProtKB">
        <authorList>
            <consortium name="Ensembl"/>
        </authorList>
    </citation>
    <scope>IDENTIFICATION</scope>
</reference>
<feature type="transmembrane region" description="Helical" evidence="10">
    <location>
        <begin position="1013"/>
        <end position="1035"/>
    </location>
</feature>
<dbReference type="Proteomes" id="UP000007875">
    <property type="component" value="Unassembled WGS sequence"/>
</dbReference>
<evidence type="ECO:0000256" key="5">
    <source>
        <dbReference type="ARBA" id="ARBA00022737"/>
    </source>
</evidence>
<dbReference type="Ensembl" id="ENSCSAVT00000007154.1">
    <property type="protein sequence ID" value="ENSCSAVP00000007063.1"/>
    <property type="gene ID" value="ENSCSAVG00000004225.1"/>
</dbReference>
<dbReference type="eggNOG" id="KOG0059">
    <property type="taxonomic scope" value="Eukaryota"/>
</dbReference>
<keyword evidence="13" id="KW-1185">Reference proteome</keyword>
<reference evidence="12" key="2">
    <citation type="submission" date="2025-08" db="UniProtKB">
        <authorList>
            <consortium name="Ensembl"/>
        </authorList>
    </citation>
    <scope>IDENTIFICATION</scope>
</reference>
<dbReference type="Pfam" id="PF00005">
    <property type="entry name" value="ABC_tran"/>
    <property type="match status" value="2"/>
</dbReference>
<dbReference type="InterPro" id="IPR026082">
    <property type="entry name" value="ABCA"/>
</dbReference>
<feature type="domain" description="ABC transporter" evidence="11">
    <location>
        <begin position="315"/>
        <end position="550"/>
    </location>
</feature>
<evidence type="ECO:0000256" key="3">
    <source>
        <dbReference type="ARBA" id="ARBA00022448"/>
    </source>
</evidence>
<evidence type="ECO:0000256" key="8">
    <source>
        <dbReference type="ARBA" id="ARBA00022989"/>
    </source>
</evidence>
<dbReference type="SMART" id="SM00382">
    <property type="entry name" value="AAA"/>
    <property type="match status" value="2"/>
</dbReference>
<dbReference type="FunFam" id="3.40.50.300:FF:000436">
    <property type="entry name" value="ATP binding cassette subfamily A member 9"/>
    <property type="match status" value="1"/>
</dbReference>
<dbReference type="GO" id="GO:0140359">
    <property type="term" value="F:ABC-type transporter activity"/>
    <property type="evidence" value="ECO:0007669"/>
    <property type="project" value="InterPro"/>
</dbReference>
<dbReference type="Pfam" id="PF23321">
    <property type="entry name" value="R1_ABCA1"/>
    <property type="match status" value="1"/>
</dbReference>
<keyword evidence="7" id="KW-0067">ATP-binding</keyword>
<feature type="transmembrane region" description="Helical" evidence="10">
    <location>
        <begin position="237"/>
        <end position="257"/>
    </location>
</feature>
<dbReference type="InParanoid" id="H2YP05"/>
<dbReference type="FunFam" id="3.40.50.300:FF:000335">
    <property type="entry name" value="ATP binding cassette subfamily A member 5"/>
    <property type="match status" value="1"/>
</dbReference>
<evidence type="ECO:0000313" key="12">
    <source>
        <dbReference type="Ensembl" id="ENSCSAVP00000007063.1"/>
    </source>
</evidence>
<evidence type="ECO:0000256" key="6">
    <source>
        <dbReference type="ARBA" id="ARBA00022741"/>
    </source>
</evidence>
<evidence type="ECO:0000313" key="13">
    <source>
        <dbReference type="Proteomes" id="UP000007875"/>
    </source>
</evidence>